<keyword evidence="4" id="KW-0378">Hydrolase</keyword>
<keyword evidence="3" id="KW-0812">Transmembrane</keyword>
<feature type="signal peptide" evidence="7">
    <location>
        <begin position="1"/>
        <end position="19"/>
    </location>
</feature>
<gene>
    <name evidence="9" type="ORF">GO816_02455</name>
</gene>
<evidence type="ECO:0000313" key="9">
    <source>
        <dbReference type="EMBL" id="MVN89977.1"/>
    </source>
</evidence>
<sequence>MKFKLIVLVLCIQASFVKAQNWDVNLLNKFNPNRGDESSSWKFVSNHAIYMSAATPLTLMAIGIAKHDQKLKQTAMNTGIALLGNTAITMMMKNTIQRQRPFVTWADKIVLQGNTSPTDYSFPSGHTSTAFSVATSISLAYPKWYVIAPSFAFAGATAYSRMYRGAHYPSDVLAGVLVGTGSAYLTHKLQKMMFNKRMDRRQKALALAMEQEGQYGMK</sequence>
<dbReference type="AlphaFoldDB" id="A0A6I4I587"/>
<dbReference type="OrthoDB" id="9773582at2"/>
<reference evidence="9 10" key="1">
    <citation type="submission" date="2019-12" db="EMBL/GenBank/DDBJ databases">
        <title>Mucilaginibacter sp. HME9299 genome sequencing and assembly.</title>
        <authorList>
            <person name="Kang H."/>
            <person name="Kim H."/>
            <person name="Joh K."/>
        </authorList>
    </citation>
    <scope>NUCLEOTIDE SEQUENCE [LARGE SCALE GENOMIC DNA]</scope>
    <source>
        <strain evidence="9 10">HME9299</strain>
    </source>
</reference>
<keyword evidence="7" id="KW-0732">Signal</keyword>
<accession>A0A6I4I587</accession>
<dbReference type="GO" id="GO:0005886">
    <property type="term" value="C:plasma membrane"/>
    <property type="evidence" value="ECO:0007669"/>
    <property type="project" value="UniProtKB-SubCell"/>
</dbReference>
<dbReference type="InterPro" id="IPR000326">
    <property type="entry name" value="PAP2/HPO"/>
</dbReference>
<comment type="subcellular location">
    <subcellularLocation>
        <location evidence="1">Cell membrane</location>
        <topology evidence="1">Multi-pass membrane protein</topology>
    </subcellularLocation>
</comment>
<dbReference type="GO" id="GO:0016787">
    <property type="term" value="F:hydrolase activity"/>
    <property type="evidence" value="ECO:0007669"/>
    <property type="project" value="UniProtKB-KW"/>
</dbReference>
<keyword evidence="5" id="KW-1133">Transmembrane helix</keyword>
<dbReference type="CDD" id="cd01610">
    <property type="entry name" value="PAP2_like"/>
    <property type="match status" value="1"/>
</dbReference>
<protein>
    <submittedName>
        <fullName evidence="9">Phosphatase PAP2 family protein</fullName>
    </submittedName>
</protein>
<comment type="caution">
    <text evidence="9">The sequence shown here is derived from an EMBL/GenBank/DDBJ whole genome shotgun (WGS) entry which is preliminary data.</text>
</comment>
<name>A0A6I4I587_9SPHI</name>
<evidence type="ECO:0000256" key="3">
    <source>
        <dbReference type="ARBA" id="ARBA00022692"/>
    </source>
</evidence>
<evidence type="ECO:0000313" key="10">
    <source>
        <dbReference type="Proteomes" id="UP000434850"/>
    </source>
</evidence>
<dbReference type="Pfam" id="PF01569">
    <property type="entry name" value="PAP2"/>
    <property type="match status" value="1"/>
</dbReference>
<dbReference type="RefSeq" id="WP_157539762.1">
    <property type="nucleotide sequence ID" value="NZ_WQLA01000001.1"/>
</dbReference>
<dbReference type="Gene3D" id="1.20.144.10">
    <property type="entry name" value="Phosphatidic acid phosphatase type 2/haloperoxidase"/>
    <property type="match status" value="2"/>
</dbReference>
<evidence type="ECO:0000256" key="7">
    <source>
        <dbReference type="SAM" id="SignalP"/>
    </source>
</evidence>
<keyword evidence="10" id="KW-1185">Reference proteome</keyword>
<proteinExistence type="predicted"/>
<evidence type="ECO:0000256" key="6">
    <source>
        <dbReference type="ARBA" id="ARBA00023136"/>
    </source>
</evidence>
<keyword evidence="2" id="KW-1003">Cell membrane</keyword>
<evidence type="ECO:0000256" key="4">
    <source>
        <dbReference type="ARBA" id="ARBA00022801"/>
    </source>
</evidence>
<organism evidence="9 10">
    <name type="scientific">Mucilaginibacter aquatilis</name>
    <dbReference type="NCBI Taxonomy" id="1517760"/>
    <lineage>
        <taxon>Bacteria</taxon>
        <taxon>Pseudomonadati</taxon>
        <taxon>Bacteroidota</taxon>
        <taxon>Sphingobacteriia</taxon>
        <taxon>Sphingobacteriales</taxon>
        <taxon>Sphingobacteriaceae</taxon>
        <taxon>Mucilaginibacter</taxon>
    </lineage>
</organism>
<dbReference type="Proteomes" id="UP000434850">
    <property type="component" value="Unassembled WGS sequence"/>
</dbReference>
<dbReference type="EMBL" id="WQLA01000001">
    <property type="protein sequence ID" value="MVN89977.1"/>
    <property type="molecule type" value="Genomic_DNA"/>
</dbReference>
<evidence type="ECO:0000256" key="1">
    <source>
        <dbReference type="ARBA" id="ARBA00004651"/>
    </source>
</evidence>
<evidence type="ECO:0000256" key="5">
    <source>
        <dbReference type="ARBA" id="ARBA00022989"/>
    </source>
</evidence>
<dbReference type="PANTHER" id="PTHR14969:SF62">
    <property type="entry name" value="DECAPRENYLPHOSPHORYL-5-PHOSPHORIBOSE PHOSPHATASE RV3807C-RELATED"/>
    <property type="match status" value="1"/>
</dbReference>
<dbReference type="PANTHER" id="PTHR14969">
    <property type="entry name" value="SPHINGOSINE-1-PHOSPHATE PHOSPHOHYDROLASE"/>
    <property type="match status" value="1"/>
</dbReference>
<dbReference type="SUPFAM" id="SSF48317">
    <property type="entry name" value="Acid phosphatase/Vanadium-dependent haloperoxidase"/>
    <property type="match status" value="1"/>
</dbReference>
<keyword evidence="6" id="KW-0472">Membrane</keyword>
<dbReference type="InterPro" id="IPR036938">
    <property type="entry name" value="PAP2/HPO_sf"/>
</dbReference>
<evidence type="ECO:0000256" key="2">
    <source>
        <dbReference type="ARBA" id="ARBA00022475"/>
    </source>
</evidence>
<dbReference type="SMART" id="SM00014">
    <property type="entry name" value="acidPPc"/>
    <property type="match status" value="1"/>
</dbReference>
<evidence type="ECO:0000259" key="8">
    <source>
        <dbReference type="SMART" id="SM00014"/>
    </source>
</evidence>
<feature type="domain" description="Phosphatidic acid phosphatase type 2/haloperoxidase" evidence="8">
    <location>
        <begin position="78"/>
        <end position="187"/>
    </location>
</feature>
<feature type="chain" id="PRO_5026256345" evidence="7">
    <location>
        <begin position="20"/>
        <end position="218"/>
    </location>
</feature>